<dbReference type="RefSeq" id="WP_107241733.1">
    <property type="nucleotide sequence ID" value="NZ_PYMJ01000004.1"/>
</dbReference>
<evidence type="ECO:0000313" key="1">
    <source>
        <dbReference type="EMBL" id="PSU50119.1"/>
    </source>
</evidence>
<proteinExistence type="predicted"/>
<evidence type="ECO:0008006" key="3">
    <source>
        <dbReference type="Google" id="ProtNLM"/>
    </source>
</evidence>
<comment type="caution">
    <text evidence="1">The sequence shown here is derived from an EMBL/GenBank/DDBJ whole genome shotgun (WGS) entry which is preliminary data.</text>
</comment>
<gene>
    <name evidence="1" type="ORF">C9J12_05080</name>
</gene>
<accession>A0A2T3JM62</accession>
<keyword evidence="2" id="KW-1185">Reference proteome</keyword>
<name>A0A2T3JM62_9GAMM</name>
<evidence type="ECO:0000313" key="2">
    <source>
        <dbReference type="Proteomes" id="UP000240987"/>
    </source>
</evidence>
<dbReference type="Proteomes" id="UP000240987">
    <property type="component" value="Unassembled WGS sequence"/>
</dbReference>
<sequence length="230" mass="25866">MDEKEQLIDICKQYVLPSDENVVIKEPYIPYIPHRWNRILVLAESQNLSSSNGDYVEILSEMSVEQRIQRLGSSSDYVGVYPWDDGSMKLAVEASLQVKALEVGVSNAVLWSQRGAKKENVNPDLNLQQLSSEVWSQLLPILNPQVVVCCGKIAQNVISKANWHGTVINFRLPAKNAMSRVSGMFNEADLLKRYPEVSLIVDENPSWLDGGYRQNKIFFACHAVSTQAKI</sequence>
<dbReference type="OrthoDB" id="9984701at2"/>
<dbReference type="AlphaFoldDB" id="A0A2T3JM62"/>
<protein>
    <recommendedName>
        <fullName evidence="3">Uracil-DNA glycosylase-like domain-containing protein</fullName>
    </recommendedName>
</protein>
<dbReference type="EMBL" id="PYMJ01000004">
    <property type="protein sequence ID" value="PSU50119.1"/>
    <property type="molecule type" value="Genomic_DNA"/>
</dbReference>
<reference evidence="1 2" key="1">
    <citation type="submission" date="2018-01" db="EMBL/GenBank/DDBJ databases">
        <title>Whole genome sequencing of Histamine producing bacteria.</title>
        <authorList>
            <person name="Butler K."/>
        </authorList>
    </citation>
    <scope>NUCLEOTIDE SEQUENCE [LARGE SCALE GENOMIC DNA]</scope>
    <source>
        <strain evidence="1 2">JCM 12947</strain>
    </source>
</reference>
<organism evidence="1 2">
    <name type="scientific">Photobacterium frigidiphilum</name>
    <dbReference type="NCBI Taxonomy" id="264736"/>
    <lineage>
        <taxon>Bacteria</taxon>
        <taxon>Pseudomonadati</taxon>
        <taxon>Pseudomonadota</taxon>
        <taxon>Gammaproteobacteria</taxon>
        <taxon>Vibrionales</taxon>
        <taxon>Vibrionaceae</taxon>
        <taxon>Photobacterium</taxon>
    </lineage>
</organism>